<dbReference type="PANTHER" id="PTHR10426">
    <property type="entry name" value="STRICTOSIDINE SYNTHASE-RELATED"/>
    <property type="match status" value="1"/>
</dbReference>
<dbReference type="eggNOG" id="KOG1520">
    <property type="taxonomic scope" value="Eukaryota"/>
</dbReference>
<keyword evidence="3" id="KW-0926">Vacuole</keyword>
<dbReference type="GO" id="GO:0005773">
    <property type="term" value="C:vacuole"/>
    <property type="evidence" value="ECO:0007669"/>
    <property type="project" value="UniProtKB-SubCell"/>
</dbReference>
<dbReference type="InterPro" id="IPR011042">
    <property type="entry name" value="6-blade_b-propeller_TolB-like"/>
</dbReference>
<feature type="domain" description="Strictosidine synthase conserved region" evidence="7">
    <location>
        <begin position="160"/>
        <end position="248"/>
    </location>
</feature>
<dbReference type="FunFam" id="2.120.10.30:FF:000032">
    <property type="entry name" value="Protein STRICTOSIDINE SYNTHASE-LIKE 13"/>
    <property type="match status" value="1"/>
</dbReference>
<keyword evidence="5" id="KW-0325">Glycoprotein</keyword>
<evidence type="ECO:0000256" key="4">
    <source>
        <dbReference type="ARBA" id="ARBA00022729"/>
    </source>
</evidence>
<gene>
    <name evidence="8" type="ORF">EUGRSUZ_A02257</name>
</gene>
<dbReference type="OMA" id="ACRITRY"/>
<proteinExistence type="inferred from homology"/>
<dbReference type="PANTHER" id="PTHR10426:SF69">
    <property type="entry name" value="PROTEIN STRICTOSIDINE SYNTHASE-LIKE 10"/>
    <property type="match status" value="1"/>
</dbReference>
<protein>
    <recommendedName>
        <fullName evidence="7">Strictosidine synthase conserved region domain-containing protein</fullName>
    </recommendedName>
</protein>
<accession>A0A059DIK0</accession>
<keyword evidence="4 6" id="KW-0732">Signal</keyword>
<dbReference type="AlphaFoldDB" id="A0A059DIK0"/>
<sequence>MASTLGVVGIALAVAAVVLALNRPTNLLHPPPVPGARDRLHASRVVPVTGAFGPESLAFDPSGGGPYTGVADGRILKWEGDERGWVDFAFTSSRRKDCIRPFAPELEHVCGRPLGLRFDKKTGDLYIADAYFGLMVVGPDGGLATLVASEAEGKPFRLTNDLDIDESEDVIYFTDSSTTFQRRQFLSACLSGDKTGRLMKYDKSSKELKVLLRGLTFPNGVALSKDGLFLLVVETATYRILRLWLKGPNAGKLDIFAELPGFPDNIRRNSRGEFWVALHSKKGPASRFFLSSSLIGNFALRLPISFQQLHSLVVGGKADAIAIKLGEEGEILEVVEDAEGKTVQFLSEVEERDDKLWIASVMRPFIAIYDLN</sequence>
<dbReference type="STRING" id="71139.A0A059DIK0"/>
<comment type="subcellular location">
    <subcellularLocation>
        <location evidence="1">Vacuole</location>
    </subcellularLocation>
</comment>
<evidence type="ECO:0000259" key="7">
    <source>
        <dbReference type="Pfam" id="PF03088"/>
    </source>
</evidence>
<evidence type="ECO:0000256" key="6">
    <source>
        <dbReference type="SAM" id="SignalP"/>
    </source>
</evidence>
<feature type="chain" id="PRO_5001576316" description="Strictosidine synthase conserved region domain-containing protein" evidence="6">
    <location>
        <begin position="21"/>
        <end position="372"/>
    </location>
</feature>
<feature type="signal peptide" evidence="6">
    <location>
        <begin position="1"/>
        <end position="20"/>
    </location>
</feature>
<name>A0A059DIK0_EUCGR</name>
<evidence type="ECO:0000256" key="3">
    <source>
        <dbReference type="ARBA" id="ARBA00022554"/>
    </source>
</evidence>
<dbReference type="SUPFAM" id="SSF63829">
    <property type="entry name" value="Calcium-dependent phosphotriesterase"/>
    <property type="match status" value="1"/>
</dbReference>
<dbReference type="Gramene" id="KCW90055">
    <property type="protein sequence ID" value="KCW90055"/>
    <property type="gene ID" value="EUGRSUZ_A02257"/>
</dbReference>
<dbReference type="InterPro" id="IPR018119">
    <property type="entry name" value="Strictosidine_synth_cons-reg"/>
</dbReference>
<evidence type="ECO:0000256" key="1">
    <source>
        <dbReference type="ARBA" id="ARBA00004116"/>
    </source>
</evidence>
<comment type="similarity">
    <text evidence="2">Belongs to the strictosidine synthase family.</text>
</comment>
<dbReference type="FunCoup" id="A0A059DIK0">
    <property type="interactions" value="1202"/>
</dbReference>
<dbReference type="InParanoid" id="A0A059DIK0"/>
<evidence type="ECO:0000256" key="5">
    <source>
        <dbReference type="ARBA" id="ARBA00023180"/>
    </source>
</evidence>
<dbReference type="GO" id="GO:0016787">
    <property type="term" value="F:hydrolase activity"/>
    <property type="evidence" value="ECO:0000318"/>
    <property type="project" value="GO_Central"/>
</dbReference>
<organism evidence="8">
    <name type="scientific">Eucalyptus grandis</name>
    <name type="common">Flooded gum</name>
    <dbReference type="NCBI Taxonomy" id="71139"/>
    <lineage>
        <taxon>Eukaryota</taxon>
        <taxon>Viridiplantae</taxon>
        <taxon>Streptophyta</taxon>
        <taxon>Embryophyta</taxon>
        <taxon>Tracheophyta</taxon>
        <taxon>Spermatophyta</taxon>
        <taxon>Magnoliopsida</taxon>
        <taxon>eudicotyledons</taxon>
        <taxon>Gunneridae</taxon>
        <taxon>Pentapetalae</taxon>
        <taxon>rosids</taxon>
        <taxon>malvids</taxon>
        <taxon>Myrtales</taxon>
        <taxon>Myrtaceae</taxon>
        <taxon>Myrtoideae</taxon>
        <taxon>Eucalypteae</taxon>
        <taxon>Eucalyptus</taxon>
    </lineage>
</organism>
<reference evidence="8" key="1">
    <citation type="submission" date="2013-07" db="EMBL/GenBank/DDBJ databases">
        <title>The genome of Eucalyptus grandis.</title>
        <authorList>
            <person name="Schmutz J."/>
            <person name="Hayes R."/>
            <person name="Myburg A."/>
            <person name="Tuskan G."/>
            <person name="Grattapaglia D."/>
            <person name="Rokhsar D.S."/>
        </authorList>
    </citation>
    <scope>NUCLEOTIDE SEQUENCE</scope>
    <source>
        <tissue evidence="8">Leaf extractions</tissue>
    </source>
</reference>
<evidence type="ECO:0000313" key="8">
    <source>
        <dbReference type="EMBL" id="KCW90055.1"/>
    </source>
</evidence>
<evidence type="ECO:0000256" key="2">
    <source>
        <dbReference type="ARBA" id="ARBA00009191"/>
    </source>
</evidence>
<dbReference type="Gene3D" id="2.120.10.30">
    <property type="entry name" value="TolB, C-terminal domain"/>
    <property type="match status" value="1"/>
</dbReference>
<dbReference type="Pfam" id="PF03088">
    <property type="entry name" value="Str_synth"/>
    <property type="match status" value="1"/>
</dbReference>
<dbReference type="EMBL" id="KK198753">
    <property type="protein sequence ID" value="KCW90055.1"/>
    <property type="molecule type" value="Genomic_DNA"/>
</dbReference>
<dbReference type="Pfam" id="PF20067">
    <property type="entry name" value="SSL_N"/>
    <property type="match status" value="1"/>
</dbReference>